<proteinExistence type="predicted"/>
<dbReference type="Proteomes" id="UP001152447">
    <property type="component" value="Unassembled WGS sequence"/>
</dbReference>
<accession>A0A9W4R5G4</accession>
<evidence type="ECO:0000313" key="1">
    <source>
        <dbReference type="EMBL" id="CAH9066902.1"/>
    </source>
</evidence>
<organism evidence="1 2">
    <name type="scientific">Pseudoalteromonas haloplanktis</name>
    <name type="common">Alteromonas haloplanktis</name>
    <dbReference type="NCBI Taxonomy" id="228"/>
    <lineage>
        <taxon>Bacteria</taxon>
        <taxon>Pseudomonadati</taxon>
        <taxon>Pseudomonadota</taxon>
        <taxon>Gammaproteobacteria</taxon>
        <taxon>Alteromonadales</taxon>
        <taxon>Pseudoalteromonadaceae</taxon>
        <taxon>Pseudoalteromonas</taxon>
    </lineage>
</organism>
<comment type="caution">
    <text evidence="1">The sequence shown here is derived from an EMBL/GenBank/DDBJ whole genome shotgun (WGS) entry which is preliminary data.</text>
</comment>
<keyword evidence="2" id="KW-1185">Reference proteome</keyword>
<dbReference type="EMBL" id="CAMAPB010000139">
    <property type="protein sequence ID" value="CAH9066902.1"/>
    <property type="molecule type" value="Genomic_DNA"/>
</dbReference>
<reference evidence="1" key="1">
    <citation type="submission" date="2022-07" db="EMBL/GenBank/DDBJ databases">
        <authorList>
            <person name="Criscuolo A."/>
        </authorList>
    </citation>
    <scope>NUCLEOTIDE SEQUENCE</scope>
    <source>
        <strain evidence="1">CIP103197</strain>
    </source>
</reference>
<gene>
    <name evidence="1" type="ORF">PSEHALCIP103_03682</name>
</gene>
<dbReference type="AlphaFoldDB" id="A0A9W4R5G4"/>
<protein>
    <submittedName>
        <fullName evidence="1">Uncharacterized protein</fullName>
    </submittedName>
</protein>
<name>A0A9W4R5G4_PSEHA</name>
<sequence length="56" mass="6794">MPRILIFVDRPKELARGKLPPTNFQLHLQTSAYGYLYFISNKYNPKMGNRQRYQRY</sequence>
<evidence type="ECO:0000313" key="2">
    <source>
        <dbReference type="Proteomes" id="UP001152447"/>
    </source>
</evidence>